<dbReference type="InterPro" id="IPR050133">
    <property type="entry name" value="NqrDE/RnfAE_oxidrdctase"/>
</dbReference>
<evidence type="ECO:0000256" key="1">
    <source>
        <dbReference type="ARBA" id="ARBA00004127"/>
    </source>
</evidence>
<feature type="transmembrane region" description="Helical" evidence="8">
    <location>
        <begin position="171"/>
        <end position="190"/>
    </location>
</feature>
<evidence type="ECO:0000256" key="4">
    <source>
        <dbReference type="ARBA" id="ARBA00022692"/>
    </source>
</evidence>
<dbReference type="Proteomes" id="UP000445000">
    <property type="component" value="Unassembled WGS sequence"/>
</dbReference>
<dbReference type="Pfam" id="PF02508">
    <property type="entry name" value="Rnf-Nqr"/>
    <property type="match status" value="1"/>
</dbReference>
<dbReference type="PANTHER" id="PTHR30335">
    <property type="entry name" value="INTEGRAL MEMBRANE PROTEIN OF SOXR-REDUCING COMPLEX"/>
    <property type="match status" value="1"/>
</dbReference>
<organism evidence="9 10">
    <name type="scientific">Steroidobacter agaridevorans</name>
    <dbReference type="NCBI Taxonomy" id="2695856"/>
    <lineage>
        <taxon>Bacteria</taxon>
        <taxon>Pseudomonadati</taxon>
        <taxon>Pseudomonadota</taxon>
        <taxon>Gammaproteobacteria</taxon>
        <taxon>Steroidobacterales</taxon>
        <taxon>Steroidobacteraceae</taxon>
        <taxon>Steroidobacter</taxon>
    </lineage>
</organism>
<evidence type="ECO:0000256" key="5">
    <source>
        <dbReference type="ARBA" id="ARBA00022967"/>
    </source>
</evidence>
<keyword evidence="3" id="KW-1003">Cell membrane</keyword>
<dbReference type="PANTHER" id="PTHR30335:SF0">
    <property type="entry name" value="ION-TRANSLOCATING OXIDOREDUCTASE COMPLEX SUBUNIT A"/>
    <property type="match status" value="1"/>
</dbReference>
<evidence type="ECO:0000313" key="9">
    <source>
        <dbReference type="EMBL" id="GFE84547.1"/>
    </source>
</evidence>
<keyword evidence="4 8" id="KW-0812">Transmembrane</keyword>
<accession>A0A829YMF7</accession>
<name>A0A829YMF7_9GAMM</name>
<evidence type="ECO:0000256" key="7">
    <source>
        <dbReference type="ARBA" id="ARBA00023136"/>
    </source>
</evidence>
<keyword evidence="7 8" id="KW-0472">Membrane</keyword>
<proteinExistence type="predicted"/>
<keyword evidence="2" id="KW-0813">Transport</keyword>
<protein>
    <submittedName>
        <fullName evidence="9">Electron transport complex subunit A</fullName>
    </submittedName>
</protein>
<evidence type="ECO:0000256" key="6">
    <source>
        <dbReference type="ARBA" id="ARBA00022989"/>
    </source>
</evidence>
<sequence>MSALLLILLSAVLVNVMALTRMPAWRPFEAVTGTLQGAQGLAIASLLAIPTVAAIAWSLSTWLLEPNALGYLRTFVFVIVAVAVVPLVELVLRRDGRLQPQRPGFTLLVTTNSAVLGIALMVDARMQNIVDAVSFSIAMAVALGFLMLAFAALHDRLQHADVPKVFRDAPLALVSAGIMALAFMGFTGLIQE</sequence>
<gene>
    <name evidence="9" type="ORF">GCM10011487_65470</name>
</gene>
<feature type="transmembrane region" description="Helical" evidence="8">
    <location>
        <begin position="104"/>
        <end position="122"/>
    </location>
</feature>
<dbReference type="EMBL" id="BLJN01000009">
    <property type="protein sequence ID" value="GFE84547.1"/>
    <property type="molecule type" value="Genomic_DNA"/>
</dbReference>
<dbReference type="GO" id="GO:0005886">
    <property type="term" value="C:plasma membrane"/>
    <property type="evidence" value="ECO:0007669"/>
    <property type="project" value="TreeGrafter"/>
</dbReference>
<keyword evidence="6 8" id="KW-1133">Transmembrane helix</keyword>
<dbReference type="PIRSF" id="PIRSF006102">
    <property type="entry name" value="NQR_DE"/>
    <property type="match status" value="1"/>
</dbReference>
<evidence type="ECO:0000256" key="8">
    <source>
        <dbReference type="SAM" id="Phobius"/>
    </source>
</evidence>
<dbReference type="InterPro" id="IPR003667">
    <property type="entry name" value="NqrDE/RnfAE"/>
</dbReference>
<dbReference type="GO" id="GO:0012505">
    <property type="term" value="C:endomembrane system"/>
    <property type="evidence" value="ECO:0007669"/>
    <property type="project" value="UniProtKB-SubCell"/>
</dbReference>
<feature type="transmembrane region" description="Helical" evidence="8">
    <location>
        <begin position="71"/>
        <end position="92"/>
    </location>
</feature>
<keyword evidence="10" id="KW-1185">Reference proteome</keyword>
<feature type="transmembrane region" description="Helical" evidence="8">
    <location>
        <begin position="42"/>
        <end position="64"/>
    </location>
</feature>
<feature type="transmembrane region" description="Helical" evidence="8">
    <location>
        <begin position="129"/>
        <end position="151"/>
    </location>
</feature>
<evidence type="ECO:0000256" key="3">
    <source>
        <dbReference type="ARBA" id="ARBA00022519"/>
    </source>
</evidence>
<evidence type="ECO:0000256" key="2">
    <source>
        <dbReference type="ARBA" id="ARBA00022448"/>
    </source>
</evidence>
<comment type="caution">
    <text evidence="9">The sequence shown here is derived from an EMBL/GenBank/DDBJ whole genome shotgun (WGS) entry which is preliminary data.</text>
</comment>
<dbReference type="RefSeq" id="WP_161816139.1">
    <property type="nucleotide sequence ID" value="NZ_BLJN01000009.1"/>
</dbReference>
<keyword evidence="5" id="KW-1278">Translocase</keyword>
<dbReference type="AlphaFoldDB" id="A0A829YMF7"/>
<keyword evidence="3" id="KW-0997">Cell inner membrane</keyword>
<reference evidence="10" key="1">
    <citation type="submission" date="2020-01" db="EMBL/GenBank/DDBJ databases">
        <title>'Steroidobacter agaridevorans' sp. nov., agar-degrading bacteria isolated from rhizosphere soils.</title>
        <authorList>
            <person name="Ikenaga M."/>
            <person name="Kataoka M."/>
            <person name="Murouchi A."/>
            <person name="Katsuragi S."/>
            <person name="Sakai M."/>
        </authorList>
    </citation>
    <scope>NUCLEOTIDE SEQUENCE [LARGE SCALE GENOMIC DNA]</scope>
    <source>
        <strain evidence="10">YU21-B</strain>
    </source>
</reference>
<evidence type="ECO:0000313" key="10">
    <source>
        <dbReference type="Proteomes" id="UP000445000"/>
    </source>
</evidence>
<comment type="subcellular location">
    <subcellularLocation>
        <location evidence="1">Endomembrane system</location>
        <topology evidence="1">Multi-pass membrane protein</topology>
    </subcellularLocation>
</comment>